<comment type="caution">
    <text evidence="2">The sequence shown here is derived from an EMBL/GenBank/DDBJ whole genome shotgun (WGS) entry which is preliminary data.</text>
</comment>
<feature type="non-terminal residue" evidence="2">
    <location>
        <position position="53"/>
    </location>
</feature>
<evidence type="ECO:0000313" key="1">
    <source>
        <dbReference type="EMBL" id="OSP89530.1"/>
    </source>
</evidence>
<dbReference type="InterPro" id="IPR010921">
    <property type="entry name" value="Trp_repressor/repl_initiator"/>
</dbReference>
<accession>A0A1X4JPB6</accession>
<sequence length="53" mass="6087">MTRISKQTKFKAIQEYFLGVDSKKSIARRYGMDEKTFGVLIAAYETHGPDVLF</sequence>
<dbReference type="EMBL" id="NDXJ01000008">
    <property type="protein sequence ID" value="OSP89530.1"/>
    <property type="molecule type" value="Genomic_DNA"/>
</dbReference>
<name>A0A1X4JPB6_9LACO</name>
<dbReference type="GO" id="GO:0043565">
    <property type="term" value="F:sequence-specific DNA binding"/>
    <property type="evidence" value="ECO:0007669"/>
    <property type="project" value="InterPro"/>
</dbReference>
<dbReference type="SUPFAM" id="SSF48295">
    <property type="entry name" value="TrpR-like"/>
    <property type="match status" value="1"/>
</dbReference>
<dbReference type="EMBL" id="NDXJ01000001">
    <property type="protein sequence ID" value="OSP90614.1"/>
    <property type="molecule type" value="Genomic_DNA"/>
</dbReference>
<evidence type="ECO:0000313" key="2">
    <source>
        <dbReference type="EMBL" id="OSP90614.1"/>
    </source>
</evidence>
<evidence type="ECO:0000313" key="3">
    <source>
        <dbReference type="Proteomes" id="UP000193588"/>
    </source>
</evidence>
<dbReference type="AlphaFoldDB" id="A0A1X4JPB6"/>
<protein>
    <submittedName>
        <fullName evidence="2">Transposase</fullName>
    </submittedName>
</protein>
<dbReference type="Proteomes" id="UP000193588">
    <property type="component" value="Unassembled WGS sequence"/>
</dbReference>
<organism evidence="2 3">
    <name type="scientific">Weissella cibaria</name>
    <dbReference type="NCBI Taxonomy" id="137591"/>
    <lineage>
        <taxon>Bacteria</taxon>
        <taxon>Bacillati</taxon>
        <taxon>Bacillota</taxon>
        <taxon>Bacilli</taxon>
        <taxon>Lactobacillales</taxon>
        <taxon>Lactobacillaceae</taxon>
        <taxon>Weissella</taxon>
    </lineage>
</organism>
<reference evidence="2 3" key="1">
    <citation type="submission" date="2017-04" db="EMBL/GenBank/DDBJ databases">
        <title>The genome sequence of Weissella cibaria isolated from wild Drosophila.</title>
        <authorList>
            <person name="Ricks N.J."/>
            <person name="Carroll C."/>
            <person name="Walters A."/>
            <person name="Newell P.D."/>
            <person name="Chaston J.M."/>
        </authorList>
    </citation>
    <scope>NUCLEOTIDE SEQUENCE [LARGE SCALE GENOMIC DNA]</scope>
    <source>
        <strain evidence="2 3">DmW_103</strain>
    </source>
</reference>
<gene>
    <name evidence="2" type="ORF">B9D04_00460</name>
    <name evidence="1" type="ORF">B9D04_06335</name>
</gene>
<proteinExistence type="predicted"/>